<organism evidence="1 2">
    <name type="scientific">Fusarium decemcellulare</name>
    <dbReference type="NCBI Taxonomy" id="57161"/>
    <lineage>
        <taxon>Eukaryota</taxon>
        <taxon>Fungi</taxon>
        <taxon>Dikarya</taxon>
        <taxon>Ascomycota</taxon>
        <taxon>Pezizomycotina</taxon>
        <taxon>Sordariomycetes</taxon>
        <taxon>Hypocreomycetidae</taxon>
        <taxon>Hypocreales</taxon>
        <taxon>Nectriaceae</taxon>
        <taxon>Fusarium</taxon>
        <taxon>Fusarium decemcellulare species complex</taxon>
    </lineage>
</organism>
<proteinExistence type="predicted"/>
<dbReference type="EMBL" id="JANRMS010000747">
    <property type="protein sequence ID" value="KAJ3534930.1"/>
    <property type="molecule type" value="Genomic_DNA"/>
</dbReference>
<keyword evidence="2" id="KW-1185">Reference proteome</keyword>
<protein>
    <submittedName>
        <fullName evidence="1">Uncharacterized protein</fullName>
    </submittedName>
</protein>
<sequence length="157" mass="17234">MLQRGDGYLGSTYMPQEKTEQHQTARPRMQPAVILPSNHRHSPRASPTSLFFSFRFGHASISAVSLRTASSQHHGQAPPHVNRPQSSASIDITAGPVSEFLKQGLSTLVSRTPSIMSAVDDTKQRIPSFDQMPSDLTQNRSHRNRKTAGVHVNALIA</sequence>
<gene>
    <name evidence="1" type="ORF">NM208_g7339</name>
</gene>
<evidence type="ECO:0000313" key="1">
    <source>
        <dbReference type="EMBL" id="KAJ3534930.1"/>
    </source>
</evidence>
<reference evidence="1" key="1">
    <citation type="submission" date="2022-08" db="EMBL/GenBank/DDBJ databases">
        <title>Genome Sequence of Fusarium decemcellulare.</title>
        <authorList>
            <person name="Buettner E."/>
        </authorList>
    </citation>
    <scope>NUCLEOTIDE SEQUENCE</scope>
    <source>
        <strain evidence="1">Babe19</strain>
    </source>
</reference>
<comment type="caution">
    <text evidence="1">The sequence shown here is derived from an EMBL/GenBank/DDBJ whole genome shotgun (WGS) entry which is preliminary data.</text>
</comment>
<evidence type="ECO:0000313" key="2">
    <source>
        <dbReference type="Proteomes" id="UP001148629"/>
    </source>
</evidence>
<accession>A0ACC1S9N9</accession>
<dbReference type="Proteomes" id="UP001148629">
    <property type="component" value="Unassembled WGS sequence"/>
</dbReference>
<name>A0ACC1S9N9_9HYPO</name>